<feature type="domain" description="Peptidase M1 membrane alanine aminopeptidase" evidence="2">
    <location>
        <begin position="354"/>
        <end position="556"/>
    </location>
</feature>
<accession>A0A1G8NAH7</accession>
<keyword evidence="3" id="KW-0031">Aminopeptidase</keyword>
<name>A0A1G8NAH7_9GAMM</name>
<dbReference type="Gene3D" id="1.10.390.10">
    <property type="entry name" value="Neutral Protease Domain 2"/>
    <property type="match status" value="1"/>
</dbReference>
<feature type="compositionally biased region" description="Basic and acidic residues" evidence="1">
    <location>
        <begin position="590"/>
        <end position="599"/>
    </location>
</feature>
<dbReference type="OrthoDB" id="9814383at2"/>
<dbReference type="SUPFAM" id="SSF55486">
    <property type="entry name" value="Metalloproteases ('zincins'), catalytic domain"/>
    <property type="match status" value="1"/>
</dbReference>
<dbReference type="GO" id="GO:0005615">
    <property type="term" value="C:extracellular space"/>
    <property type="evidence" value="ECO:0007669"/>
    <property type="project" value="TreeGrafter"/>
</dbReference>
<feature type="region of interest" description="Disordered" evidence="1">
    <location>
        <begin position="581"/>
        <end position="608"/>
    </location>
</feature>
<dbReference type="AlphaFoldDB" id="A0A1G8NAH7"/>
<dbReference type="InterPro" id="IPR050344">
    <property type="entry name" value="Peptidase_M1_aminopeptidases"/>
</dbReference>
<dbReference type="EMBL" id="FNEM01000003">
    <property type="protein sequence ID" value="SDI77289.1"/>
    <property type="molecule type" value="Genomic_DNA"/>
</dbReference>
<dbReference type="PANTHER" id="PTHR11533:SF174">
    <property type="entry name" value="PUROMYCIN-SENSITIVE AMINOPEPTIDASE-RELATED"/>
    <property type="match status" value="1"/>
</dbReference>
<dbReference type="RefSeq" id="WP_090363457.1">
    <property type="nucleotide sequence ID" value="NZ_FNEM01000003.1"/>
</dbReference>
<evidence type="ECO:0000256" key="1">
    <source>
        <dbReference type="SAM" id="MobiDB-lite"/>
    </source>
</evidence>
<gene>
    <name evidence="3" type="ORF">SAMN04488540_10371</name>
</gene>
<keyword evidence="3" id="KW-0378">Hydrolase</keyword>
<proteinExistence type="predicted"/>
<dbReference type="GO" id="GO:0043171">
    <property type="term" value="P:peptide catabolic process"/>
    <property type="evidence" value="ECO:0007669"/>
    <property type="project" value="TreeGrafter"/>
</dbReference>
<organism evidence="3 4">
    <name type="scientific">Ferrimonas sediminum</name>
    <dbReference type="NCBI Taxonomy" id="718193"/>
    <lineage>
        <taxon>Bacteria</taxon>
        <taxon>Pseudomonadati</taxon>
        <taxon>Pseudomonadota</taxon>
        <taxon>Gammaproteobacteria</taxon>
        <taxon>Alteromonadales</taxon>
        <taxon>Ferrimonadaceae</taxon>
        <taxon>Ferrimonas</taxon>
    </lineage>
</organism>
<dbReference type="InterPro" id="IPR014782">
    <property type="entry name" value="Peptidase_M1_dom"/>
</dbReference>
<reference evidence="4" key="1">
    <citation type="submission" date="2016-10" db="EMBL/GenBank/DDBJ databases">
        <authorList>
            <person name="Varghese N."/>
            <person name="Submissions S."/>
        </authorList>
    </citation>
    <scope>NUCLEOTIDE SEQUENCE [LARGE SCALE GENOMIC DNA]</scope>
    <source>
        <strain evidence="4">DSM 23317</strain>
    </source>
</reference>
<keyword evidence="3" id="KW-0645">Protease</keyword>
<evidence type="ECO:0000313" key="4">
    <source>
        <dbReference type="Proteomes" id="UP000199527"/>
    </source>
</evidence>
<keyword evidence="4" id="KW-1185">Reference proteome</keyword>
<evidence type="ECO:0000259" key="2">
    <source>
        <dbReference type="Pfam" id="PF01433"/>
    </source>
</evidence>
<dbReference type="InterPro" id="IPR027268">
    <property type="entry name" value="Peptidase_M4/M1_CTD_sf"/>
</dbReference>
<dbReference type="GO" id="GO:0005737">
    <property type="term" value="C:cytoplasm"/>
    <property type="evidence" value="ECO:0007669"/>
    <property type="project" value="TreeGrafter"/>
</dbReference>
<dbReference type="GO" id="GO:0016020">
    <property type="term" value="C:membrane"/>
    <property type="evidence" value="ECO:0007669"/>
    <property type="project" value="TreeGrafter"/>
</dbReference>
<dbReference type="GO" id="GO:0070006">
    <property type="term" value="F:metalloaminopeptidase activity"/>
    <property type="evidence" value="ECO:0007669"/>
    <property type="project" value="TreeGrafter"/>
</dbReference>
<dbReference type="GO" id="GO:0008270">
    <property type="term" value="F:zinc ion binding"/>
    <property type="evidence" value="ECO:0007669"/>
    <property type="project" value="InterPro"/>
</dbReference>
<protein>
    <submittedName>
        <fullName evidence="3">Aminopeptidase N</fullName>
    </submittedName>
</protein>
<dbReference type="Proteomes" id="UP000199527">
    <property type="component" value="Unassembled WGS sequence"/>
</dbReference>
<sequence>MAADPLSVATDPFRQLDELLPTPTVYRTASGQPGHQYWQQQADYRIQVSLDDSNQSLSGKETISYQNHSPDRLRYLWVALDQNKFRQDSLANRMRTVTVAREGDQANRVDMGSYRRALETQTHPAGVTLSLVADGQGKPLPYTVVDTMMRVDLATPLEPGQATELTIHWQYQIHEQKALGGRSGYEYFERDDNYLYEVAQWFPRMAVYSDAHGWHNKPFLRHGEFTLEFGDYDVSITVPADHIVSATGQLTNPQQVLSDTQQQRLQQARTAAKPIKIITLDEALANEKRRASTTKTWRFKAENVRDFAWASSRKFLWDAQGFKQGDTDTLAMSFYPEEATPLWDQYSTAAIIHTLEVYNRYSFDYPYPVAISVNGPVGGMEYPMISFNGPRPEINKEDRSDRTWSRRTKYGLITVIIHEVGHNYFPMIVNSDERQWTWMDEGINTFVQYLAEQSWEADYPSKGGEPRHITGYMKSDGQVPIMSNSESILQFGNNAYSKPATALNILRETILGRELFDFAFREYAERWKFKRPMPADFFRTMEDASGVDLDWFWRGWFYTTNHVDISIDDVRQFSVNTQDPDIESQWQRQQEQEKPETITDQRNQGMSRFTDGKPELFDFYNEHDKFTATNADRNTYRKDLGKLEPFERELLKDDHNVYLLDFSNRGGLVMPILLQLSYDDGSSERLTLPAEIWVKDASQVTSMLIRPKGKQLTQVVVDPHWQTADVDTGNNHFPRRIQPSRLQLFKEKKKKNMMQKQREVLKTPAQDEDDS</sequence>
<dbReference type="GO" id="GO:0042277">
    <property type="term" value="F:peptide binding"/>
    <property type="evidence" value="ECO:0007669"/>
    <property type="project" value="TreeGrafter"/>
</dbReference>
<dbReference type="PANTHER" id="PTHR11533">
    <property type="entry name" value="PROTEASE M1 ZINC METALLOPROTEASE"/>
    <property type="match status" value="1"/>
</dbReference>
<feature type="region of interest" description="Disordered" evidence="1">
    <location>
        <begin position="748"/>
        <end position="771"/>
    </location>
</feature>
<dbReference type="CDD" id="cd09604">
    <property type="entry name" value="M1_APN_like"/>
    <property type="match status" value="1"/>
</dbReference>
<evidence type="ECO:0000313" key="3">
    <source>
        <dbReference type="EMBL" id="SDI77289.1"/>
    </source>
</evidence>
<dbReference type="Pfam" id="PF01433">
    <property type="entry name" value="Peptidase_M1"/>
    <property type="match status" value="1"/>
</dbReference>